<dbReference type="GO" id="GO:0016787">
    <property type="term" value="F:hydrolase activity"/>
    <property type="evidence" value="ECO:0007669"/>
    <property type="project" value="UniProtKB-KW"/>
</dbReference>
<evidence type="ECO:0000256" key="1">
    <source>
        <dbReference type="ARBA" id="ARBA00022801"/>
    </source>
</evidence>
<keyword evidence="1" id="KW-0378">Hydrolase</keyword>
<dbReference type="InterPro" id="IPR005754">
    <property type="entry name" value="Sortase"/>
</dbReference>
<dbReference type="InterPro" id="IPR023365">
    <property type="entry name" value="Sortase_dom-sf"/>
</dbReference>
<evidence type="ECO:0000313" key="4">
    <source>
        <dbReference type="EMBL" id="CUM92278.1"/>
    </source>
</evidence>
<dbReference type="RefSeq" id="WP_070099296.1">
    <property type="nucleotide sequence ID" value="NZ_CYXY01000007.1"/>
</dbReference>
<keyword evidence="3" id="KW-1133">Transmembrane helix</keyword>
<evidence type="ECO:0000256" key="3">
    <source>
        <dbReference type="SAM" id="Phobius"/>
    </source>
</evidence>
<dbReference type="NCBIfam" id="TIGR01076">
    <property type="entry name" value="sortase_fam"/>
    <property type="match status" value="1"/>
</dbReference>
<sequence>MKRNLMNILGIILIGIGTFVFLSPVFSSYKQQKNADQEIEAFEKAKKVPKEKDPLYKEAIQYNQKIYTEGQKNLKDVWSYRTSPIELKDSKSNFGYIKIKKMDVKLPLYLGATLENMRKGAAIMGETSLPLGTKNSNCVIAAHRGYEGIPYFREIERLKVGDRVIIKNPWEKLTYRVEEIKIIQPDDSDQIKIQKGKDIVTLLTCHPYRGHGRYRYVVYCIRDHGQKIAEKKNSTIKDMHFQSSELDIRREKIVRYVGLMLLIFFGIGIIMPKKKR</sequence>
<dbReference type="NCBIfam" id="NF033745">
    <property type="entry name" value="class_C_sortase"/>
    <property type="match status" value="1"/>
</dbReference>
<feature type="active site" description="Proton donor/acceptor" evidence="2">
    <location>
        <position position="143"/>
    </location>
</feature>
<name>A0A173SSY9_ANAHA</name>
<protein>
    <submittedName>
        <fullName evidence="4">Sortase (Surface protein transpeptidase)</fullName>
    </submittedName>
</protein>
<gene>
    <name evidence="4" type="ORF">ERS852571_01398</name>
</gene>
<evidence type="ECO:0000256" key="2">
    <source>
        <dbReference type="PIRSR" id="PIRSR605754-1"/>
    </source>
</evidence>
<dbReference type="Proteomes" id="UP000095553">
    <property type="component" value="Unassembled WGS sequence"/>
</dbReference>
<proteinExistence type="predicted"/>
<accession>A0A173SSY9</accession>
<dbReference type="CDD" id="cd05827">
    <property type="entry name" value="Sortase_C"/>
    <property type="match status" value="1"/>
</dbReference>
<dbReference type="SUPFAM" id="SSF63817">
    <property type="entry name" value="Sortase"/>
    <property type="match status" value="1"/>
</dbReference>
<dbReference type="Gene3D" id="2.40.260.10">
    <property type="entry name" value="Sortase"/>
    <property type="match status" value="1"/>
</dbReference>
<reference evidence="4 5" key="1">
    <citation type="submission" date="2015-09" db="EMBL/GenBank/DDBJ databases">
        <authorList>
            <consortium name="Pathogen Informatics"/>
        </authorList>
    </citation>
    <scope>NUCLEOTIDE SEQUENCE [LARGE SCALE GENOMIC DNA]</scope>
    <source>
        <strain evidence="4 5">2789STDY5834959</strain>
    </source>
</reference>
<dbReference type="EMBL" id="CYXY01000007">
    <property type="protein sequence ID" value="CUM92278.1"/>
    <property type="molecule type" value="Genomic_DNA"/>
</dbReference>
<keyword evidence="3" id="KW-0472">Membrane</keyword>
<dbReference type="InterPro" id="IPR042002">
    <property type="entry name" value="Sortase_C"/>
</dbReference>
<dbReference type="Pfam" id="PF04203">
    <property type="entry name" value="Sortase"/>
    <property type="match status" value="1"/>
</dbReference>
<dbReference type="AlphaFoldDB" id="A0A173SSY9"/>
<keyword evidence="3" id="KW-0812">Transmembrane</keyword>
<evidence type="ECO:0000313" key="5">
    <source>
        <dbReference type="Proteomes" id="UP000095553"/>
    </source>
</evidence>
<organism evidence="4 5">
    <name type="scientific">Anaerostipes hadrus</name>
    <dbReference type="NCBI Taxonomy" id="649756"/>
    <lineage>
        <taxon>Bacteria</taxon>
        <taxon>Bacillati</taxon>
        <taxon>Bacillota</taxon>
        <taxon>Clostridia</taxon>
        <taxon>Lachnospirales</taxon>
        <taxon>Lachnospiraceae</taxon>
        <taxon>Anaerostipes</taxon>
    </lineage>
</organism>
<feature type="active site" description="Acyl-thioester intermediate" evidence="2">
    <location>
        <position position="205"/>
    </location>
</feature>
<feature type="transmembrane region" description="Helical" evidence="3">
    <location>
        <begin position="253"/>
        <end position="271"/>
    </location>
</feature>